<dbReference type="AlphaFoldDB" id="A0A2K0SYU2"/>
<dbReference type="GO" id="GO:0016832">
    <property type="term" value="F:aldehyde-lyase activity"/>
    <property type="evidence" value="ECO:0007669"/>
    <property type="project" value="TreeGrafter"/>
</dbReference>
<dbReference type="GO" id="GO:0005737">
    <property type="term" value="C:cytoplasm"/>
    <property type="evidence" value="ECO:0007669"/>
    <property type="project" value="TreeGrafter"/>
</dbReference>
<dbReference type="Pfam" id="PF03328">
    <property type="entry name" value="HpcH_HpaI"/>
    <property type="match status" value="1"/>
</dbReference>
<dbReference type="Proteomes" id="UP000236546">
    <property type="component" value="Unassembled WGS sequence"/>
</dbReference>
<keyword evidence="2" id="KW-0456">Lyase</keyword>
<dbReference type="PANTHER" id="PTHR30502">
    <property type="entry name" value="2-KETO-3-DEOXY-L-RHAMNONATE ALDOLASE"/>
    <property type="match status" value="1"/>
</dbReference>
<evidence type="ECO:0000256" key="2">
    <source>
        <dbReference type="ARBA" id="ARBA00023239"/>
    </source>
</evidence>
<protein>
    <recommendedName>
        <fullName evidence="3">HpcH/HpaI aldolase/citrate lyase domain-containing protein</fullName>
    </recommendedName>
</protein>
<dbReference type="Gene3D" id="3.20.20.60">
    <property type="entry name" value="Phosphoenolpyruvate-binding domains"/>
    <property type="match status" value="1"/>
</dbReference>
<comment type="caution">
    <text evidence="4">The sequence shown here is derived from an EMBL/GenBank/DDBJ whole genome shotgun (WGS) entry which is preliminary data.</text>
</comment>
<evidence type="ECO:0000313" key="5">
    <source>
        <dbReference type="Proteomes" id="UP000236546"/>
    </source>
</evidence>
<accession>A0A2K0SYU2</accession>
<evidence type="ECO:0000313" key="4">
    <source>
        <dbReference type="EMBL" id="PNP38442.1"/>
    </source>
</evidence>
<dbReference type="InterPro" id="IPR005000">
    <property type="entry name" value="Aldolase/citrate-lyase_domain"/>
</dbReference>
<organism evidence="4 5">
    <name type="scientific">Trichoderma gamsii</name>
    <dbReference type="NCBI Taxonomy" id="398673"/>
    <lineage>
        <taxon>Eukaryota</taxon>
        <taxon>Fungi</taxon>
        <taxon>Dikarya</taxon>
        <taxon>Ascomycota</taxon>
        <taxon>Pezizomycotina</taxon>
        <taxon>Sordariomycetes</taxon>
        <taxon>Hypocreomycetidae</taxon>
        <taxon>Hypocreales</taxon>
        <taxon>Hypocreaceae</taxon>
        <taxon>Trichoderma</taxon>
    </lineage>
</organism>
<name>A0A2K0SYU2_9HYPO</name>
<dbReference type="InterPro" id="IPR015813">
    <property type="entry name" value="Pyrv/PenolPyrv_kinase-like_dom"/>
</dbReference>
<dbReference type="EMBL" id="MTYH01000104">
    <property type="protein sequence ID" value="PNP38442.1"/>
    <property type="molecule type" value="Genomic_DNA"/>
</dbReference>
<evidence type="ECO:0000256" key="1">
    <source>
        <dbReference type="ARBA" id="ARBA00022723"/>
    </source>
</evidence>
<dbReference type="GO" id="GO:0046872">
    <property type="term" value="F:metal ion binding"/>
    <property type="evidence" value="ECO:0007669"/>
    <property type="project" value="UniProtKB-KW"/>
</dbReference>
<proteinExistence type="predicted"/>
<keyword evidence="1" id="KW-0479">Metal-binding</keyword>
<sequence>MAGVSRSEYYRNQFNPEPSAGMAAYASTSLFQPHHARQAIRDAHKKKIPPLLGYYCGLGSTKITRWVAPLNFDVVWVDWEHSSMNTETMTTIVHEAIFMSHGKTIPFVRVPGHDHAAIGYALDAGASLVIPQVESVEQAKHVVSAAKFGSRQNGSRSAPPFRLFPGVTDRPFEEGRDIFEALNHQAAIMIQIESLAGINNLDEILTEVPDIDMVWLGTLDCRVEMNLPSNMGMGGNEPEWLEARQKFFDVLDKHDKPYGGFAFPNPPFGGEEQFKKAAERMSFIMAAADTLALAGMGEILKMSREYVADTVKKEEAVPTRKLVNGEKESVQQPALTT</sequence>
<dbReference type="PANTHER" id="PTHR30502:SF8">
    <property type="entry name" value="SYNTHASE, PUTATIVE-RELATED"/>
    <property type="match status" value="1"/>
</dbReference>
<gene>
    <name evidence="4" type="ORF">TGAMA5MH_09523</name>
</gene>
<dbReference type="SUPFAM" id="SSF51621">
    <property type="entry name" value="Phosphoenolpyruvate/pyruvate domain"/>
    <property type="match status" value="1"/>
</dbReference>
<dbReference type="OrthoDB" id="2326446at2759"/>
<dbReference type="InterPro" id="IPR040442">
    <property type="entry name" value="Pyrv_kinase-like_dom_sf"/>
</dbReference>
<reference evidence="4 5" key="1">
    <citation type="submission" date="2017-02" db="EMBL/GenBank/DDBJ databases">
        <title>Genomes of Trichoderma spp. with biocontrol activity.</title>
        <authorList>
            <person name="Gardiner D."/>
            <person name="Kazan K."/>
            <person name="Vos C."/>
            <person name="Harvey P."/>
        </authorList>
    </citation>
    <scope>NUCLEOTIDE SEQUENCE [LARGE SCALE GENOMIC DNA]</scope>
    <source>
        <strain evidence="4 5">A5MH</strain>
    </source>
</reference>
<dbReference type="InterPro" id="IPR050251">
    <property type="entry name" value="HpcH-HpaI_aldolase"/>
</dbReference>
<evidence type="ECO:0000259" key="3">
    <source>
        <dbReference type="Pfam" id="PF03328"/>
    </source>
</evidence>
<feature type="domain" description="HpcH/HpaI aldolase/citrate lyase" evidence="3">
    <location>
        <begin position="57"/>
        <end position="247"/>
    </location>
</feature>